<evidence type="ECO:0000313" key="3">
    <source>
        <dbReference type="Proteomes" id="UP001152599"/>
    </source>
</evidence>
<name>A0A9X4N056_9FLAO</name>
<dbReference type="Gene3D" id="3.40.50.360">
    <property type="match status" value="1"/>
</dbReference>
<dbReference type="RefSeq" id="WP_304420366.1">
    <property type="nucleotide sequence ID" value="NZ_JANCMU010000002.1"/>
</dbReference>
<organism evidence="2 3">
    <name type="scientific">Profundicola chukchiensis</name>
    <dbReference type="NCBI Taxonomy" id="2961959"/>
    <lineage>
        <taxon>Bacteria</taxon>
        <taxon>Pseudomonadati</taxon>
        <taxon>Bacteroidota</taxon>
        <taxon>Flavobacteriia</taxon>
        <taxon>Flavobacteriales</taxon>
        <taxon>Weeksellaceae</taxon>
        <taxon>Profundicola</taxon>
    </lineage>
</organism>
<dbReference type="Proteomes" id="UP001152599">
    <property type="component" value="Unassembled WGS sequence"/>
</dbReference>
<dbReference type="EMBL" id="JANCMU010000002">
    <property type="protein sequence ID" value="MDG4945806.1"/>
    <property type="molecule type" value="Genomic_DNA"/>
</dbReference>
<dbReference type="GO" id="GO:0010181">
    <property type="term" value="F:FMN binding"/>
    <property type="evidence" value="ECO:0007669"/>
    <property type="project" value="TreeGrafter"/>
</dbReference>
<dbReference type="SUPFAM" id="SSF52218">
    <property type="entry name" value="Flavoproteins"/>
    <property type="match status" value="1"/>
</dbReference>
<protein>
    <submittedName>
        <fullName evidence="2">NAD(P)H-dependent oxidoreductase</fullName>
    </submittedName>
</protein>
<dbReference type="PANTHER" id="PTHR30543">
    <property type="entry name" value="CHROMATE REDUCTASE"/>
    <property type="match status" value="1"/>
</dbReference>
<gene>
    <name evidence="2" type="ORF">NMK71_05220</name>
</gene>
<dbReference type="GO" id="GO:0016491">
    <property type="term" value="F:oxidoreductase activity"/>
    <property type="evidence" value="ECO:0007669"/>
    <property type="project" value="InterPro"/>
</dbReference>
<dbReference type="InterPro" id="IPR005025">
    <property type="entry name" value="FMN_Rdtase-like_dom"/>
</dbReference>
<keyword evidence="3" id="KW-1185">Reference proteome</keyword>
<dbReference type="Pfam" id="PF03358">
    <property type="entry name" value="FMN_red"/>
    <property type="match status" value="1"/>
</dbReference>
<accession>A0A9X4N056</accession>
<sequence>MKVQIISSSIRDGRDTHGIALFLKNWMDKNTDAETNIIDLKERNFPLFHERLSFMKEKHEGAVKFSKEIDEADAVIIVSPEYNGSFPASLKNVIDLLYAEWQKKPIGLAIASSGDMAGAQVTKDLQFLLYKIGAHVAKARFHVAHVGTAFKEDGSTENEEFYNKHAKSLWENLEWFIKANQ</sequence>
<evidence type="ECO:0000313" key="2">
    <source>
        <dbReference type="EMBL" id="MDG4945806.1"/>
    </source>
</evidence>
<dbReference type="InterPro" id="IPR050712">
    <property type="entry name" value="NAD(P)H-dep_reductase"/>
</dbReference>
<dbReference type="InterPro" id="IPR029039">
    <property type="entry name" value="Flavoprotein-like_sf"/>
</dbReference>
<dbReference type="GO" id="GO:0005829">
    <property type="term" value="C:cytosol"/>
    <property type="evidence" value="ECO:0007669"/>
    <property type="project" value="TreeGrafter"/>
</dbReference>
<dbReference type="AlphaFoldDB" id="A0A9X4N056"/>
<reference evidence="2" key="1">
    <citation type="submission" date="2022-07" db="EMBL/GenBank/DDBJ databases">
        <title>Description and genome-wide analysis of Profundicola chukchiensis gen. nov., sp. nov., marine bacteria isolated from bottom sediments of the Chukchi Sea.</title>
        <authorList>
            <person name="Romanenko L."/>
            <person name="Otstavnykh N."/>
            <person name="Kurilenko V."/>
            <person name="Eremeev V."/>
            <person name="Velansky P."/>
            <person name="Mikhailov V."/>
            <person name="Isaeva M."/>
        </authorList>
    </citation>
    <scope>NUCLEOTIDE SEQUENCE</scope>
    <source>
        <strain evidence="2">KMM 9713</strain>
    </source>
</reference>
<dbReference type="PANTHER" id="PTHR30543:SF21">
    <property type="entry name" value="NAD(P)H-DEPENDENT FMN REDUCTASE LOT6"/>
    <property type="match status" value="1"/>
</dbReference>
<comment type="caution">
    <text evidence="2">The sequence shown here is derived from an EMBL/GenBank/DDBJ whole genome shotgun (WGS) entry which is preliminary data.</text>
</comment>
<proteinExistence type="predicted"/>
<evidence type="ECO:0000259" key="1">
    <source>
        <dbReference type="Pfam" id="PF03358"/>
    </source>
</evidence>
<feature type="domain" description="NADPH-dependent FMN reductase-like" evidence="1">
    <location>
        <begin position="1"/>
        <end position="144"/>
    </location>
</feature>